<accession>A0A316W3N1</accession>
<dbReference type="InterPro" id="IPR001680">
    <property type="entry name" value="WD40_rpt"/>
</dbReference>
<dbReference type="PANTHER" id="PTHR22851">
    <property type="entry name" value="U3 SMALL NUCLEOLAR RNA U3 SNORNA ASSOCIATED PROTEIN"/>
    <property type="match status" value="1"/>
</dbReference>
<evidence type="ECO:0000256" key="6">
    <source>
        <dbReference type="ARBA" id="ARBA00023242"/>
    </source>
</evidence>
<evidence type="ECO:0000256" key="10">
    <source>
        <dbReference type="SAM" id="MobiDB-lite"/>
    </source>
</evidence>
<dbReference type="InParanoid" id="A0A316W3N1"/>
<dbReference type="GO" id="GO:0016567">
    <property type="term" value="P:protein ubiquitination"/>
    <property type="evidence" value="ECO:0007669"/>
    <property type="project" value="UniProtKB-UniPathway"/>
</dbReference>
<evidence type="ECO:0000256" key="3">
    <source>
        <dbReference type="ARBA" id="ARBA00021762"/>
    </source>
</evidence>
<feature type="compositionally biased region" description="Basic residues" evidence="10">
    <location>
        <begin position="484"/>
        <end position="498"/>
    </location>
</feature>
<keyword evidence="7" id="KW-0687">Ribonucleoprotein</keyword>
<keyword evidence="5" id="KW-0677">Repeat</keyword>
<reference evidence="12 13" key="1">
    <citation type="journal article" date="2018" name="Mol. Biol. Evol.">
        <title>Broad Genomic Sampling Reveals a Smut Pathogenic Ancestry of the Fungal Clade Ustilaginomycotina.</title>
        <authorList>
            <person name="Kijpornyongpan T."/>
            <person name="Mondo S.J."/>
            <person name="Barry K."/>
            <person name="Sandor L."/>
            <person name="Lee J."/>
            <person name="Lipzen A."/>
            <person name="Pangilinan J."/>
            <person name="LaButti K."/>
            <person name="Hainaut M."/>
            <person name="Henrissat B."/>
            <person name="Grigoriev I.V."/>
            <person name="Spatafora J.W."/>
            <person name="Aime M.C."/>
        </authorList>
    </citation>
    <scope>NUCLEOTIDE SEQUENCE [LARGE SCALE GENOMIC DNA]</scope>
    <source>
        <strain evidence="12 13">MCA 4658</strain>
    </source>
</reference>
<dbReference type="SMART" id="SM00320">
    <property type="entry name" value="WD40"/>
    <property type="match status" value="7"/>
</dbReference>
<comment type="subcellular location">
    <subcellularLocation>
        <location evidence="1">Nucleus</location>
        <location evidence="1">Nucleolus</location>
    </subcellularLocation>
</comment>
<dbReference type="FunCoup" id="A0A316W3N1">
    <property type="interactions" value="825"/>
</dbReference>
<dbReference type="GeneID" id="37035889"/>
<feature type="region of interest" description="Disordered" evidence="10">
    <location>
        <begin position="479"/>
        <end position="509"/>
    </location>
</feature>
<dbReference type="InterPro" id="IPR007287">
    <property type="entry name" value="Sof1"/>
</dbReference>
<dbReference type="SUPFAM" id="SSF50978">
    <property type="entry name" value="WD40 repeat-like"/>
    <property type="match status" value="1"/>
</dbReference>
<dbReference type="InterPro" id="IPR036322">
    <property type="entry name" value="WD40_repeat_dom_sf"/>
</dbReference>
<evidence type="ECO:0000256" key="2">
    <source>
        <dbReference type="ARBA" id="ARBA00005649"/>
    </source>
</evidence>
<gene>
    <name evidence="12" type="ORF">IE81DRAFT_323674</name>
</gene>
<feature type="repeat" description="WD" evidence="9">
    <location>
        <begin position="141"/>
        <end position="158"/>
    </location>
</feature>
<feature type="repeat" description="WD" evidence="9">
    <location>
        <begin position="385"/>
        <end position="426"/>
    </location>
</feature>
<dbReference type="Pfam" id="PF04158">
    <property type="entry name" value="Sof1"/>
    <property type="match status" value="1"/>
</dbReference>
<dbReference type="UniPathway" id="UPA00143"/>
<evidence type="ECO:0000313" key="13">
    <source>
        <dbReference type="Proteomes" id="UP000245783"/>
    </source>
</evidence>
<dbReference type="PANTHER" id="PTHR22851:SF0">
    <property type="entry name" value="DDB1- AND CUL4-ASSOCIATED FACTOR 13"/>
    <property type="match status" value="1"/>
</dbReference>
<dbReference type="InterPro" id="IPR020472">
    <property type="entry name" value="WD40_PAC1"/>
</dbReference>
<organism evidence="12 13">
    <name type="scientific">Ceraceosorus guamensis</name>
    <dbReference type="NCBI Taxonomy" id="1522189"/>
    <lineage>
        <taxon>Eukaryota</taxon>
        <taxon>Fungi</taxon>
        <taxon>Dikarya</taxon>
        <taxon>Basidiomycota</taxon>
        <taxon>Ustilaginomycotina</taxon>
        <taxon>Exobasidiomycetes</taxon>
        <taxon>Ceraceosorales</taxon>
        <taxon>Ceraceosoraceae</taxon>
        <taxon>Ceraceosorus</taxon>
    </lineage>
</organism>
<feature type="repeat" description="WD" evidence="9">
    <location>
        <begin position="62"/>
        <end position="104"/>
    </location>
</feature>
<dbReference type="OrthoDB" id="10249065at2759"/>
<dbReference type="InterPro" id="IPR051733">
    <property type="entry name" value="WD_repeat_DCAF13/WDSOF1"/>
</dbReference>
<dbReference type="InterPro" id="IPR019775">
    <property type="entry name" value="WD40_repeat_CS"/>
</dbReference>
<dbReference type="EMBL" id="KZ819382">
    <property type="protein sequence ID" value="PWN42185.1"/>
    <property type="molecule type" value="Genomic_DNA"/>
</dbReference>
<evidence type="ECO:0000256" key="1">
    <source>
        <dbReference type="ARBA" id="ARBA00004604"/>
    </source>
</evidence>
<dbReference type="PROSITE" id="PS00678">
    <property type="entry name" value="WD_REPEATS_1"/>
    <property type="match status" value="2"/>
</dbReference>
<evidence type="ECO:0000256" key="7">
    <source>
        <dbReference type="ARBA" id="ARBA00023274"/>
    </source>
</evidence>
<evidence type="ECO:0000256" key="5">
    <source>
        <dbReference type="ARBA" id="ARBA00022737"/>
    </source>
</evidence>
<feature type="domain" description="Sof1-like protein" evidence="11">
    <location>
        <begin position="419"/>
        <end position="500"/>
    </location>
</feature>
<dbReference type="PRINTS" id="PR00320">
    <property type="entry name" value="GPROTEINBRPT"/>
</dbReference>
<keyword evidence="6" id="KW-0539">Nucleus</keyword>
<dbReference type="Pfam" id="PF00400">
    <property type="entry name" value="WD40"/>
    <property type="match status" value="3"/>
</dbReference>
<sequence>MKIKALTRSLDAHAPARKGDAAPTSHNLDASQHPFDRPREYTRALNASKLERMHAKPFVGACEGHSDGVYSLALDSKRLAFAATGAGDGEIRLWDLSSKTTIKSYYGAHRGIISSLVISPISFPSGLSFASEGSTRNSRLSGRRLLSAGTDRVVRMWDADPEASRFGGGGDEAQGGDADEDEELELTGAGSIRRANWTQKEDQALSSWTSPTALNSLSHHARDPRFVSASSAIQLWDITRGNDSAERESGALRTMEWGAESINCVRFNMAETEVLASAGSDRGIVLYDLRSASPLTKMIMSMRANDIAWSPVEPTTFAVASEDHNVYTFDMRNLKSATQIYKSHVAAVMSVSYSPTGQELLSGSYDRTLRLWNVGSGSRSRDTYHASRMQRIFCSSYTYDNRFVLSGSDDGNLRVWKTRASEKLGIKSGKELAAMEYRDKLREKWNKVGEVGKIDAQRRLPKAITSARKLKGTMLEAERVKEERRRKHTKSGQHKPKAARMAAILAHKK</sequence>
<keyword evidence="4 9" id="KW-0853">WD repeat</keyword>
<dbReference type="PROSITE" id="PS50294">
    <property type="entry name" value="WD_REPEATS_REGION"/>
    <property type="match status" value="2"/>
</dbReference>
<dbReference type="RefSeq" id="XP_025369345.1">
    <property type="nucleotide sequence ID" value="XM_025514019.1"/>
</dbReference>
<dbReference type="AlphaFoldDB" id="A0A316W3N1"/>
<dbReference type="STRING" id="1522189.A0A316W3N1"/>
<evidence type="ECO:0000256" key="8">
    <source>
        <dbReference type="ARBA" id="ARBA00032239"/>
    </source>
</evidence>
<feature type="repeat" description="WD" evidence="9">
    <location>
        <begin position="341"/>
        <end position="382"/>
    </location>
</feature>
<feature type="region of interest" description="Disordered" evidence="10">
    <location>
        <begin position="12"/>
        <end position="38"/>
    </location>
</feature>
<name>A0A316W3N1_9BASI</name>
<feature type="region of interest" description="Disordered" evidence="10">
    <location>
        <begin position="161"/>
        <end position="180"/>
    </location>
</feature>
<evidence type="ECO:0000256" key="4">
    <source>
        <dbReference type="ARBA" id="ARBA00022574"/>
    </source>
</evidence>
<evidence type="ECO:0000313" key="12">
    <source>
        <dbReference type="EMBL" id="PWN42185.1"/>
    </source>
</evidence>
<proteinExistence type="inferred from homology"/>
<dbReference type="GO" id="GO:0000462">
    <property type="term" value="P:maturation of SSU-rRNA from tricistronic rRNA transcript (SSU-rRNA, 5.8S rRNA, LSU-rRNA)"/>
    <property type="evidence" value="ECO:0007669"/>
    <property type="project" value="TreeGrafter"/>
</dbReference>
<dbReference type="Proteomes" id="UP000245783">
    <property type="component" value="Unassembled WGS sequence"/>
</dbReference>
<comment type="similarity">
    <text evidence="2">Belongs to the WD repeat DCAF13/WDSOF1 family.</text>
</comment>
<evidence type="ECO:0000256" key="9">
    <source>
        <dbReference type="PROSITE-ProRule" id="PRU00221"/>
    </source>
</evidence>
<dbReference type="InterPro" id="IPR015943">
    <property type="entry name" value="WD40/YVTN_repeat-like_dom_sf"/>
</dbReference>
<dbReference type="GO" id="GO:0032040">
    <property type="term" value="C:small-subunit processome"/>
    <property type="evidence" value="ECO:0007669"/>
    <property type="project" value="TreeGrafter"/>
</dbReference>
<dbReference type="PROSITE" id="PS50082">
    <property type="entry name" value="WD_REPEATS_2"/>
    <property type="match status" value="4"/>
</dbReference>
<evidence type="ECO:0000259" key="11">
    <source>
        <dbReference type="Pfam" id="PF04158"/>
    </source>
</evidence>
<keyword evidence="13" id="KW-1185">Reference proteome</keyword>
<protein>
    <recommendedName>
        <fullName evidence="3">DDB1- and CUL4-associated factor 13</fullName>
    </recommendedName>
    <alternativeName>
        <fullName evidence="8">WD repeat and SOF domain-containing protein 1</fullName>
    </alternativeName>
</protein>
<dbReference type="Gene3D" id="2.130.10.10">
    <property type="entry name" value="YVTN repeat-like/Quinoprotein amine dehydrogenase"/>
    <property type="match status" value="2"/>
</dbReference>